<dbReference type="Gene3D" id="1.20.120.710">
    <property type="entry name" value="Haloacid dehalogenase hydrolase-like domain"/>
    <property type="match status" value="1"/>
</dbReference>
<evidence type="ECO:0000256" key="1">
    <source>
        <dbReference type="ARBA" id="ARBA00001946"/>
    </source>
</evidence>
<evidence type="ECO:0000256" key="4">
    <source>
        <dbReference type="ARBA" id="ARBA00022842"/>
    </source>
</evidence>
<evidence type="ECO:0000313" key="5">
    <source>
        <dbReference type="EMBL" id="GIQ63475.1"/>
    </source>
</evidence>
<keyword evidence="2" id="KW-0479">Metal-binding</keyword>
<dbReference type="PANTHER" id="PTHR46470">
    <property type="entry name" value="N-ACYLNEURAMINATE-9-PHOSPHATASE"/>
    <property type="match status" value="1"/>
</dbReference>
<dbReference type="NCBIfam" id="TIGR01549">
    <property type="entry name" value="HAD-SF-IA-v1"/>
    <property type="match status" value="1"/>
</dbReference>
<evidence type="ECO:0000313" key="6">
    <source>
        <dbReference type="Proteomes" id="UP000680304"/>
    </source>
</evidence>
<dbReference type="EMBL" id="BOVJ01000064">
    <property type="protein sequence ID" value="GIQ63475.1"/>
    <property type="molecule type" value="Genomic_DNA"/>
</dbReference>
<dbReference type="Gene3D" id="3.40.50.1000">
    <property type="entry name" value="HAD superfamily/HAD-like"/>
    <property type="match status" value="1"/>
</dbReference>
<name>A0ABQ4N5N4_9BACL</name>
<organism evidence="5 6">
    <name type="scientific">Paenibacillus cisolokensis</name>
    <dbReference type="NCBI Taxonomy" id="1658519"/>
    <lineage>
        <taxon>Bacteria</taxon>
        <taxon>Bacillati</taxon>
        <taxon>Bacillota</taxon>
        <taxon>Bacilli</taxon>
        <taxon>Bacillales</taxon>
        <taxon>Paenibacillaceae</taxon>
        <taxon>Paenibacillus</taxon>
    </lineage>
</organism>
<dbReference type="InterPro" id="IPR041492">
    <property type="entry name" value="HAD_2"/>
</dbReference>
<comment type="cofactor">
    <cofactor evidence="1">
        <name>Mg(2+)</name>
        <dbReference type="ChEBI" id="CHEBI:18420"/>
    </cofactor>
</comment>
<evidence type="ECO:0000256" key="2">
    <source>
        <dbReference type="ARBA" id="ARBA00022723"/>
    </source>
</evidence>
<keyword evidence="6" id="KW-1185">Reference proteome</keyword>
<dbReference type="PANTHER" id="PTHR46470:SF2">
    <property type="entry name" value="GLYCERALDEHYDE 3-PHOSPHATE PHOSPHATASE"/>
    <property type="match status" value="1"/>
</dbReference>
<gene>
    <name evidence="5" type="ORF">PACILC2_20430</name>
</gene>
<dbReference type="SUPFAM" id="SSF56784">
    <property type="entry name" value="HAD-like"/>
    <property type="match status" value="1"/>
</dbReference>
<dbReference type="Pfam" id="PF13419">
    <property type="entry name" value="HAD_2"/>
    <property type="match status" value="1"/>
</dbReference>
<dbReference type="InterPro" id="IPR023214">
    <property type="entry name" value="HAD_sf"/>
</dbReference>
<dbReference type="NCBIfam" id="TIGR01509">
    <property type="entry name" value="HAD-SF-IA-v3"/>
    <property type="match status" value="1"/>
</dbReference>
<dbReference type="SFLD" id="SFLDG01129">
    <property type="entry name" value="C1.5:_HAD__Beta-PGM__Phosphata"/>
    <property type="match status" value="1"/>
</dbReference>
<comment type="caution">
    <text evidence="5">The sequence shown here is derived from an EMBL/GenBank/DDBJ whole genome shotgun (WGS) entry which is preliminary data.</text>
</comment>
<proteinExistence type="predicted"/>
<dbReference type="InterPro" id="IPR006439">
    <property type="entry name" value="HAD-SF_hydro_IA"/>
</dbReference>
<dbReference type="SFLD" id="SFLDS00003">
    <property type="entry name" value="Haloacid_Dehalogenase"/>
    <property type="match status" value="1"/>
</dbReference>
<dbReference type="InterPro" id="IPR051400">
    <property type="entry name" value="HAD-like_hydrolase"/>
</dbReference>
<reference evidence="5 6" key="1">
    <citation type="submission" date="2021-04" db="EMBL/GenBank/DDBJ databases">
        <title>Draft genome sequence of Paenibacillus cisolokensis, LC2-13A.</title>
        <authorList>
            <person name="Uke A."/>
            <person name="Chhe C."/>
            <person name="Baramee S."/>
            <person name="Kosugi A."/>
        </authorList>
    </citation>
    <scope>NUCLEOTIDE SEQUENCE [LARGE SCALE GENOMIC DNA]</scope>
    <source>
        <strain evidence="5 6">LC2-13A</strain>
    </source>
</reference>
<dbReference type="PRINTS" id="PR00413">
    <property type="entry name" value="HADHALOGNASE"/>
</dbReference>
<sequence length="223" mass="25406">MQRKLDAVLFDLDNTLLDRDRSFDVFAEMLARHYFPGETPERHRFIAGQLRAADMDGYKDKHELFRELPDMLSWAGAPAADELFAFYSRHYPEQATLMEAAEELLDYCGERYRLGLITNGGSDVQNRKIDRLGIRARFGAVVVSGDVGIRKPDPAIFRLALSLLDVLPERALYIGDHPRNDMAGACEAGLHTVWFERNQPWDNAISAVPLRKTKSLRELIGWL</sequence>
<dbReference type="Proteomes" id="UP000680304">
    <property type="component" value="Unassembled WGS sequence"/>
</dbReference>
<protein>
    <submittedName>
        <fullName evidence="5">Haloacid dehalogenase</fullName>
    </submittedName>
</protein>
<dbReference type="InterPro" id="IPR036412">
    <property type="entry name" value="HAD-like_sf"/>
</dbReference>
<keyword evidence="4" id="KW-0460">Magnesium</keyword>
<evidence type="ECO:0000256" key="3">
    <source>
        <dbReference type="ARBA" id="ARBA00022801"/>
    </source>
</evidence>
<keyword evidence="3" id="KW-0378">Hydrolase</keyword>
<accession>A0ABQ4N5N4</accession>